<evidence type="ECO:0000256" key="1">
    <source>
        <dbReference type="ARBA" id="ARBA00006739"/>
    </source>
</evidence>
<comment type="similarity">
    <text evidence="1">Belongs to the glycosyltransferase 2 family.</text>
</comment>
<accession>A0A1X9LLR0</accession>
<dbReference type="InterPro" id="IPR001173">
    <property type="entry name" value="Glyco_trans_2-like"/>
</dbReference>
<name>A0A1X9LLR0_9MICO</name>
<evidence type="ECO:0000313" key="6">
    <source>
        <dbReference type="Proteomes" id="UP000192775"/>
    </source>
</evidence>
<protein>
    <recommendedName>
        <fullName evidence="4">Glycosyltransferase 2-like domain-containing protein</fullName>
    </recommendedName>
</protein>
<dbReference type="PANTHER" id="PTHR43685:SF5">
    <property type="entry name" value="GLYCOSYLTRANSFERASE EPSE-RELATED"/>
    <property type="match status" value="1"/>
</dbReference>
<dbReference type="CDD" id="cd00761">
    <property type="entry name" value="Glyco_tranf_GTA_type"/>
    <property type="match status" value="1"/>
</dbReference>
<dbReference type="InterPro" id="IPR050834">
    <property type="entry name" value="Glycosyltransf_2"/>
</dbReference>
<dbReference type="InterPro" id="IPR029044">
    <property type="entry name" value="Nucleotide-diphossugar_trans"/>
</dbReference>
<dbReference type="KEGG" id="cphy:B5808_13440"/>
<keyword evidence="2" id="KW-0328">Glycosyltransferase</keyword>
<dbReference type="GO" id="GO:0016757">
    <property type="term" value="F:glycosyltransferase activity"/>
    <property type="evidence" value="ECO:0007669"/>
    <property type="project" value="UniProtKB-KW"/>
</dbReference>
<dbReference type="Gene3D" id="3.90.550.10">
    <property type="entry name" value="Spore Coat Polysaccharide Biosynthesis Protein SpsA, Chain A"/>
    <property type="match status" value="1"/>
</dbReference>
<dbReference type="STRING" id="1619308.B5808_13440"/>
<reference evidence="5 6" key="1">
    <citation type="submission" date="2017-04" db="EMBL/GenBank/DDBJ databases">
        <authorList>
            <person name="Afonso C.L."/>
            <person name="Miller P.J."/>
            <person name="Scott M.A."/>
            <person name="Spackman E."/>
            <person name="Goraichik I."/>
            <person name="Dimitrov K.M."/>
            <person name="Suarez D.L."/>
            <person name="Swayne D.E."/>
        </authorList>
    </citation>
    <scope>NUCLEOTIDE SEQUENCE [LARGE SCALE GENOMIC DNA]</scope>
    <source>
        <strain evidence="6">XA(T)</strain>
    </source>
</reference>
<evidence type="ECO:0000256" key="3">
    <source>
        <dbReference type="ARBA" id="ARBA00022679"/>
    </source>
</evidence>
<evidence type="ECO:0000313" key="5">
    <source>
        <dbReference type="EMBL" id="ARJ06114.1"/>
    </source>
</evidence>
<keyword evidence="3" id="KW-0808">Transferase</keyword>
<evidence type="ECO:0000256" key="2">
    <source>
        <dbReference type="ARBA" id="ARBA00022676"/>
    </source>
</evidence>
<dbReference type="SUPFAM" id="SSF53448">
    <property type="entry name" value="Nucleotide-diphospho-sugar transferases"/>
    <property type="match status" value="1"/>
</dbReference>
<dbReference type="AlphaFoldDB" id="A0A1X9LLR0"/>
<sequence>MPQLVVLMPVRNGERTIVDAVKSTLRALPSDGELVVFNDGSSDNTMQLLSAFNSTSLRVLGDSSSSIGVAGALNALIRASDSDLVARMDADDICLPGRLKYQMSRIKRGVDVSFTNTLHFGVGLPRPSLPVQLKTSLIASLLLTSNPVAHSTMMCRRDVLEQSGGYRECMAEDYDLWLRLAASGHRLERSAVPFLAYRHHAGQVTSASNWSERAESEPMIEDARRSLAAIVYPRWTDHALRRADLKNDSGFRWVDDVSRSLNLTTIERSILLSRAKRTYPHE</sequence>
<dbReference type="EMBL" id="CP020715">
    <property type="protein sequence ID" value="ARJ06114.1"/>
    <property type="molecule type" value="Genomic_DNA"/>
</dbReference>
<feature type="domain" description="Glycosyltransferase 2-like" evidence="4">
    <location>
        <begin position="6"/>
        <end position="162"/>
    </location>
</feature>
<evidence type="ECO:0000259" key="4">
    <source>
        <dbReference type="Pfam" id="PF00535"/>
    </source>
</evidence>
<organism evidence="5 6">
    <name type="scientific">Cnuibacter physcomitrellae</name>
    <dbReference type="NCBI Taxonomy" id="1619308"/>
    <lineage>
        <taxon>Bacteria</taxon>
        <taxon>Bacillati</taxon>
        <taxon>Actinomycetota</taxon>
        <taxon>Actinomycetes</taxon>
        <taxon>Micrococcales</taxon>
        <taxon>Microbacteriaceae</taxon>
        <taxon>Cnuibacter</taxon>
    </lineage>
</organism>
<proteinExistence type="inferred from homology"/>
<dbReference type="Pfam" id="PF00535">
    <property type="entry name" value="Glycos_transf_2"/>
    <property type="match status" value="1"/>
</dbReference>
<dbReference type="Proteomes" id="UP000192775">
    <property type="component" value="Chromosome"/>
</dbReference>
<gene>
    <name evidence="5" type="ORF">B5808_13440</name>
</gene>
<dbReference type="RefSeq" id="WP_085020252.1">
    <property type="nucleotide sequence ID" value="NZ_BMHD01000001.1"/>
</dbReference>
<dbReference type="PANTHER" id="PTHR43685">
    <property type="entry name" value="GLYCOSYLTRANSFERASE"/>
    <property type="match status" value="1"/>
</dbReference>
<keyword evidence="6" id="KW-1185">Reference proteome</keyword>